<feature type="compositionally biased region" description="Basic and acidic residues" evidence="1">
    <location>
        <begin position="109"/>
        <end position="120"/>
    </location>
</feature>
<sequence length="438" mass="52438">MSRYEDYRSSSGTLDSRDRYDRYSRGPPVMERERARSRPRRMEDERFEFRFEEEDRYGPPARAPGRHYEDEHLVHTSGALVAPDRRRRRDESPSIAPPRLIRRQSSLDTFDRIPRRKMEPAPRAPRVPQPPLHRPAPGRYREREVYEDIRIAEPDYYGDEEFREFKERDSHRRRSGSMARRRHEEKPYPRKGKTRIPRKFVHIHAVLDLGYPFKEEEDTIIIQKALSKEQIDEVITLSRQFRRPMLEETEYLEIQRPRERVTTEHLLLESHHAPRASHETFIVEAPSHPREYEYEYEEVVERPVDRARLRTVSRPRSVSVSAPVQYIEPRSSYVEERIEPRSSYVEERIEARPRDSGGLVLVRPRHSDHDVSDYIDDLEEETRLLRLERQGGGIEITRQRETDIIDSRGNEEEIIETRRQERREPSSRIMRAMMATLT</sequence>
<dbReference type="Pfam" id="PF26118">
    <property type="entry name" value="DUF8035"/>
    <property type="match status" value="1"/>
</dbReference>
<evidence type="ECO:0000256" key="1">
    <source>
        <dbReference type="SAM" id="MobiDB-lite"/>
    </source>
</evidence>
<protein>
    <recommendedName>
        <fullName evidence="2">DUF8035 domain-containing protein</fullName>
    </recommendedName>
</protein>
<dbReference type="InterPro" id="IPR058348">
    <property type="entry name" value="DUF8035"/>
</dbReference>
<dbReference type="EMBL" id="JAQIZZ010000008">
    <property type="protein sequence ID" value="KAJ5525742.1"/>
    <property type="molecule type" value="Genomic_DNA"/>
</dbReference>
<evidence type="ECO:0000313" key="4">
    <source>
        <dbReference type="Proteomes" id="UP001220324"/>
    </source>
</evidence>
<comment type="caution">
    <text evidence="3">The sequence shown here is derived from an EMBL/GenBank/DDBJ whole genome shotgun (WGS) entry which is preliminary data.</text>
</comment>
<feature type="region of interest" description="Disordered" evidence="1">
    <location>
        <begin position="166"/>
        <end position="195"/>
    </location>
</feature>
<feature type="domain" description="DUF8035" evidence="2">
    <location>
        <begin position="190"/>
        <end position="243"/>
    </location>
</feature>
<feature type="compositionally biased region" description="Basic residues" evidence="1">
    <location>
        <begin position="171"/>
        <end position="181"/>
    </location>
</feature>
<evidence type="ECO:0000259" key="2">
    <source>
        <dbReference type="Pfam" id="PF26118"/>
    </source>
</evidence>
<feature type="region of interest" description="Disordered" evidence="1">
    <location>
        <begin position="1"/>
        <end position="139"/>
    </location>
</feature>
<feature type="compositionally biased region" description="Pro residues" evidence="1">
    <location>
        <begin position="122"/>
        <end position="134"/>
    </location>
</feature>
<evidence type="ECO:0000313" key="3">
    <source>
        <dbReference type="EMBL" id="KAJ5525742.1"/>
    </source>
</evidence>
<accession>A0AAD6GB39</accession>
<name>A0AAD6GB39_9EURO</name>
<dbReference type="Proteomes" id="UP001220324">
    <property type="component" value="Unassembled WGS sequence"/>
</dbReference>
<dbReference type="AlphaFoldDB" id="A0AAD6GB39"/>
<proteinExistence type="predicted"/>
<gene>
    <name evidence="3" type="ORF">N7494_012392</name>
</gene>
<keyword evidence="4" id="KW-1185">Reference proteome</keyword>
<reference evidence="3 4" key="1">
    <citation type="journal article" date="2023" name="IMA Fungus">
        <title>Comparative genomic study of the Penicillium genus elucidates a diverse pangenome and 15 lateral gene transfer events.</title>
        <authorList>
            <person name="Petersen C."/>
            <person name="Sorensen T."/>
            <person name="Nielsen M.R."/>
            <person name="Sondergaard T.E."/>
            <person name="Sorensen J.L."/>
            <person name="Fitzpatrick D.A."/>
            <person name="Frisvad J.C."/>
            <person name="Nielsen K.L."/>
        </authorList>
    </citation>
    <scope>NUCLEOTIDE SEQUENCE [LARGE SCALE GENOMIC DNA]</scope>
    <source>
        <strain evidence="3 4">IBT 35679</strain>
    </source>
</reference>
<feature type="compositionally biased region" description="Basic and acidic residues" evidence="1">
    <location>
        <begin position="15"/>
        <end position="50"/>
    </location>
</feature>
<organism evidence="3 4">
    <name type="scientific">Penicillium frequentans</name>
    <dbReference type="NCBI Taxonomy" id="3151616"/>
    <lineage>
        <taxon>Eukaryota</taxon>
        <taxon>Fungi</taxon>
        <taxon>Dikarya</taxon>
        <taxon>Ascomycota</taxon>
        <taxon>Pezizomycotina</taxon>
        <taxon>Eurotiomycetes</taxon>
        <taxon>Eurotiomycetidae</taxon>
        <taxon>Eurotiales</taxon>
        <taxon>Aspergillaceae</taxon>
        <taxon>Penicillium</taxon>
    </lineage>
</organism>